<evidence type="ECO:0000256" key="5">
    <source>
        <dbReference type="ARBA" id="ARBA00023002"/>
    </source>
</evidence>
<keyword evidence="6" id="KW-0408">Iron</keyword>
<dbReference type="PANTHER" id="PTHR10869:SF246">
    <property type="entry name" value="TRANSMEMBRANE PROLYL 4-HYDROXYLASE"/>
    <property type="match status" value="1"/>
</dbReference>
<reference evidence="8 9" key="1">
    <citation type="submission" date="2020-04" db="EMBL/GenBank/DDBJ databases">
        <authorList>
            <person name="De Canck E."/>
        </authorList>
    </citation>
    <scope>NUCLEOTIDE SEQUENCE [LARGE SCALE GENOMIC DNA]</scope>
    <source>
        <strain evidence="8 9">LMG 27177</strain>
    </source>
</reference>
<evidence type="ECO:0000256" key="3">
    <source>
        <dbReference type="ARBA" id="ARBA00022896"/>
    </source>
</evidence>
<dbReference type="GO" id="GO:0004656">
    <property type="term" value="F:procollagen-proline 4-dioxygenase activity"/>
    <property type="evidence" value="ECO:0007669"/>
    <property type="project" value="TreeGrafter"/>
</dbReference>
<evidence type="ECO:0000259" key="7">
    <source>
        <dbReference type="PROSITE" id="PS51471"/>
    </source>
</evidence>
<keyword evidence="3" id="KW-0847">Vitamin C</keyword>
<dbReference type="AlphaFoldDB" id="A0A6J5GXM9"/>
<feature type="domain" description="Fe2OG dioxygenase" evidence="7">
    <location>
        <begin position="178"/>
        <end position="287"/>
    </location>
</feature>
<gene>
    <name evidence="8" type="ORF">LMG27177_06661</name>
</gene>
<dbReference type="SMART" id="SM00702">
    <property type="entry name" value="P4Hc"/>
    <property type="match status" value="1"/>
</dbReference>
<dbReference type="GO" id="GO:0005506">
    <property type="term" value="F:iron ion binding"/>
    <property type="evidence" value="ECO:0007669"/>
    <property type="project" value="InterPro"/>
</dbReference>
<keyword evidence="2" id="KW-0479">Metal-binding</keyword>
<evidence type="ECO:0000256" key="6">
    <source>
        <dbReference type="ARBA" id="ARBA00023004"/>
    </source>
</evidence>
<dbReference type="GO" id="GO:0031418">
    <property type="term" value="F:L-ascorbic acid binding"/>
    <property type="evidence" value="ECO:0007669"/>
    <property type="project" value="UniProtKB-KW"/>
</dbReference>
<protein>
    <recommendedName>
        <fullName evidence="7">Fe2OG dioxygenase domain-containing protein</fullName>
    </recommendedName>
</protein>
<evidence type="ECO:0000256" key="4">
    <source>
        <dbReference type="ARBA" id="ARBA00022964"/>
    </source>
</evidence>
<keyword evidence="5" id="KW-0560">Oxidoreductase</keyword>
<evidence type="ECO:0000313" key="8">
    <source>
        <dbReference type="EMBL" id="CAB3808846.1"/>
    </source>
</evidence>
<dbReference type="PROSITE" id="PS51471">
    <property type="entry name" value="FE2OG_OXY"/>
    <property type="match status" value="1"/>
</dbReference>
<dbReference type="EMBL" id="CADIKI010000027">
    <property type="protein sequence ID" value="CAB3808846.1"/>
    <property type="molecule type" value="Genomic_DNA"/>
</dbReference>
<sequence>MSITVSFPAEVRDWIAQNLTRGVAPQAIVRELVDRKNAIELATAMVNAVSSSFLYGTPLPGATLEIGGAPVTYEPEALRVPDGPTIRLGERQVRVVSRMQRPAAVLLDDFLSANECEQLIALARPRLNHSTVVDPVTGRDVVAGHRSSDGMFFRLGETPLITRLEARIAELTGLSVENGEGLQLLHYEAGAESTPHVDYLIPANPANQESIARSGQRVGTLLMYLNDVQAGGETVFPQLGWSVVPRRGQALYFEYGNRFGLCDPSSLHTSTPLHTGEKWVATKWIRTRRFVPRDQA</sequence>
<dbReference type="InterPro" id="IPR006620">
    <property type="entry name" value="Pro_4_hyd_alph"/>
</dbReference>
<dbReference type="PANTHER" id="PTHR10869">
    <property type="entry name" value="PROLYL 4-HYDROXYLASE ALPHA SUBUNIT"/>
    <property type="match status" value="1"/>
</dbReference>
<dbReference type="Pfam" id="PF13640">
    <property type="entry name" value="2OG-FeII_Oxy_3"/>
    <property type="match status" value="1"/>
</dbReference>
<evidence type="ECO:0000313" key="9">
    <source>
        <dbReference type="Proteomes" id="UP000494252"/>
    </source>
</evidence>
<evidence type="ECO:0000256" key="2">
    <source>
        <dbReference type="ARBA" id="ARBA00022723"/>
    </source>
</evidence>
<keyword evidence="4" id="KW-0223">Dioxygenase</keyword>
<organism evidence="8 9">
    <name type="scientific">Paraburkholderia fynbosensis</name>
    <dbReference type="NCBI Taxonomy" id="1200993"/>
    <lineage>
        <taxon>Bacteria</taxon>
        <taxon>Pseudomonadati</taxon>
        <taxon>Pseudomonadota</taxon>
        <taxon>Betaproteobacteria</taxon>
        <taxon>Burkholderiales</taxon>
        <taxon>Burkholderiaceae</taxon>
        <taxon>Paraburkholderia</taxon>
    </lineage>
</organism>
<dbReference type="InterPro" id="IPR045054">
    <property type="entry name" value="P4HA-like"/>
</dbReference>
<accession>A0A6J5GXM9</accession>
<name>A0A6J5GXM9_9BURK</name>
<proteinExistence type="predicted"/>
<dbReference type="InterPro" id="IPR044862">
    <property type="entry name" value="Pro_4_hyd_alph_FE2OG_OXY"/>
</dbReference>
<evidence type="ECO:0000256" key="1">
    <source>
        <dbReference type="ARBA" id="ARBA00001961"/>
    </source>
</evidence>
<dbReference type="Proteomes" id="UP000494252">
    <property type="component" value="Unassembled WGS sequence"/>
</dbReference>
<keyword evidence="9" id="KW-1185">Reference proteome</keyword>
<dbReference type="InterPro" id="IPR005123">
    <property type="entry name" value="Oxoglu/Fe-dep_dioxygenase_dom"/>
</dbReference>
<dbReference type="RefSeq" id="WP_175165707.1">
    <property type="nucleotide sequence ID" value="NZ_CADIKI010000027.1"/>
</dbReference>
<comment type="cofactor">
    <cofactor evidence="1">
        <name>L-ascorbate</name>
        <dbReference type="ChEBI" id="CHEBI:38290"/>
    </cofactor>
</comment>
<dbReference type="Gene3D" id="2.60.120.620">
    <property type="entry name" value="q2cbj1_9rhob like domain"/>
    <property type="match status" value="1"/>
</dbReference>